<dbReference type="Proteomes" id="UP000887579">
    <property type="component" value="Unplaced"/>
</dbReference>
<evidence type="ECO:0000313" key="1">
    <source>
        <dbReference type="Proteomes" id="UP000887579"/>
    </source>
</evidence>
<proteinExistence type="predicted"/>
<protein>
    <submittedName>
        <fullName evidence="2">Uncharacterized protein</fullName>
    </submittedName>
</protein>
<name>A0AC34FPR5_9BILA</name>
<dbReference type="WBParaSite" id="ES5_v2.g19360.t1">
    <property type="protein sequence ID" value="ES5_v2.g19360.t1"/>
    <property type="gene ID" value="ES5_v2.g19360"/>
</dbReference>
<sequence length="161" mass="18394">MKRRQEFDDEEMLDEKHPRRSPLIGSPVRNENIGPNENVVADVNPNIYADYLKLDESYADLECKYSEAMSRLAAYEQTEYEDEEAVNNATEAINETKKKADKVEAEIANVAKKIETVESLNKNLNDTVAVLQKANEKIKKDAEEEATSLQNQINDLQHHLE</sequence>
<organism evidence="1 2">
    <name type="scientific">Panagrolaimus sp. ES5</name>
    <dbReference type="NCBI Taxonomy" id="591445"/>
    <lineage>
        <taxon>Eukaryota</taxon>
        <taxon>Metazoa</taxon>
        <taxon>Ecdysozoa</taxon>
        <taxon>Nematoda</taxon>
        <taxon>Chromadorea</taxon>
        <taxon>Rhabditida</taxon>
        <taxon>Tylenchina</taxon>
        <taxon>Panagrolaimomorpha</taxon>
        <taxon>Panagrolaimoidea</taxon>
        <taxon>Panagrolaimidae</taxon>
        <taxon>Panagrolaimus</taxon>
    </lineage>
</organism>
<evidence type="ECO:0000313" key="2">
    <source>
        <dbReference type="WBParaSite" id="ES5_v2.g19360.t1"/>
    </source>
</evidence>
<accession>A0AC34FPR5</accession>
<reference evidence="2" key="1">
    <citation type="submission" date="2022-11" db="UniProtKB">
        <authorList>
            <consortium name="WormBaseParasite"/>
        </authorList>
    </citation>
    <scope>IDENTIFICATION</scope>
</reference>